<dbReference type="PANTHER" id="PTHR13932">
    <property type="entry name" value="COPROPORPHYRINIGEN III OXIDASE"/>
    <property type="match status" value="1"/>
</dbReference>
<comment type="similarity">
    <text evidence="1">Belongs to the anaerobic coproporphyrinogen-III oxidase family. HemW subfamily.</text>
</comment>
<evidence type="ECO:0000313" key="11">
    <source>
        <dbReference type="EMBL" id="MDI6452016.1"/>
    </source>
</evidence>
<dbReference type="NCBIfam" id="TIGR00539">
    <property type="entry name" value="hemN_rel"/>
    <property type="match status" value="1"/>
</dbReference>
<sequence>MILKGLYIHIPFCESICHYCDFVKRVPKNKEMIETYINALIKEIKSYKDHFKTIETIYIGGGTPSMLDVNQFELLFESIKDISPVEYTVEVNPESYTKEKGNLFKKYGINRISLGVQTFNQKLLDYLNRKHTKEHVFDVVKHLKSIDIPKISVDLIYAIPGQTLDVLYKDLEYINELDITHVSCYSLILEEKTYFYHQYLRGKFEQMDEDMEAKMYQIVMDELKKQGFEHYEISNYAKQNHYSLHNMIYWTLGEYIGVGLGAHGFIDQYRTLNHKALPKYLSQPLEKKDLQNQETMLQDEMIFGLRKMKGISLSYLKERYDVDIFVKYPRLKEKIELGLIKIEDGRLMLTDKGIFLGNQVFMVFI</sequence>
<evidence type="ECO:0000313" key="12">
    <source>
        <dbReference type="Proteomes" id="UP001431532"/>
    </source>
</evidence>
<organism evidence="11 12">
    <name type="scientific">Peloplasma aerotolerans</name>
    <dbReference type="NCBI Taxonomy" id="3044389"/>
    <lineage>
        <taxon>Bacteria</taxon>
        <taxon>Bacillati</taxon>
        <taxon>Mycoplasmatota</taxon>
        <taxon>Mollicutes</taxon>
        <taxon>Acholeplasmatales</taxon>
        <taxon>Acholeplasmataceae</taxon>
        <taxon>Peloplasma</taxon>
    </lineage>
</organism>
<comment type="subcellular location">
    <subcellularLocation>
        <location evidence="9">Cytoplasm</location>
    </subcellularLocation>
</comment>
<keyword evidence="3 9" id="KW-0349">Heme</keyword>
<dbReference type="InterPro" id="IPR007197">
    <property type="entry name" value="rSAM"/>
</dbReference>
<dbReference type="InterPro" id="IPR034505">
    <property type="entry name" value="Coproporphyrinogen-III_oxidase"/>
</dbReference>
<dbReference type="GO" id="GO:0051539">
    <property type="term" value="F:4 iron, 4 sulfur cluster binding"/>
    <property type="evidence" value="ECO:0007669"/>
    <property type="project" value="UniProtKB-UniRule"/>
</dbReference>
<dbReference type="PANTHER" id="PTHR13932:SF5">
    <property type="entry name" value="RADICAL S-ADENOSYL METHIONINE DOMAIN-CONTAINING PROTEIN 1, MITOCHONDRIAL"/>
    <property type="match status" value="1"/>
</dbReference>
<keyword evidence="5 9" id="KW-0479">Metal-binding</keyword>
<gene>
    <name evidence="11" type="primary">hemW</name>
    <name evidence="11" type="ORF">QJ521_00435</name>
</gene>
<keyword evidence="9" id="KW-0963">Cytoplasm</keyword>
<evidence type="ECO:0000256" key="6">
    <source>
        <dbReference type="ARBA" id="ARBA00023004"/>
    </source>
</evidence>
<dbReference type="SUPFAM" id="SSF102114">
    <property type="entry name" value="Radical SAM enzymes"/>
    <property type="match status" value="1"/>
</dbReference>
<dbReference type="GO" id="GO:0006779">
    <property type="term" value="P:porphyrin-containing compound biosynthetic process"/>
    <property type="evidence" value="ECO:0007669"/>
    <property type="project" value="InterPro"/>
</dbReference>
<evidence type="ECO:0000256" key="7">
    <source>
        <dbReference type="ARBA" id="ARBA00023014"/>
    </source>
</evidence>
<dbReference type="CDD" id="cd01335">
    <property type="entry name" value="Radical_SAM"/>
    <property type="match status" value="1"/>
</dbReference>
<evidence type="ECO:0000259" key="10">
    <source>
        <dbReference type="PROSITE" id="PS51918"/>
    </source>
</evidence>
<dbReference type="InterPro" id="IPR010723">
    <property type="entry name" value="HemN_C"/>
</dbReference>
<dbReference type="Proteomes" id="UP001431532">
    <property type="component" value="Unassembled WGS sequence"/>
</dbReference>
<name>A0AAW6U208_9MOLU</name>
<comment type="caution">
    <text evidence="11">The sequence shown here is derived from an EMBL/GenBank/DDBJ whole genome shotgun (WGS) entry which is preliminary data.</text>
</comment>
<dbReference type="InterPro" id="IPR004559">
    <property type="entry name" value="HemW-like"/>
</dbReference>
<dbReference type="GO" id="GO:0005737">
    <property type="term" value="C:cytoplasm"/>
    <property type="evidence" value="ECO:0007669"/>
    <property type="project" value="UniProtKB-SubCell"/>
</dbReference>
<keyword evidence="6 9" id="KW-0408">Iron</keyword>
<keyword evidence="12" id="KW-1185">Reference proteome</keyword>
<evidence type="ECO:0000256" key="1">
    <source>
        <dbReference type="ARBA" id="ARBA00006100"/>
    </source>
</evidence>
<evidence type="ECO:0000256" key="5">
    <source>
        <dbReference type="ARBA" id="ARBA00022723"/>
    </source>
</evidence>
<dbReference type="AlphaFoldDB" id="A0AAW6U208"/>
<dbReference type="GO" id="GO:0004109">
    <property type="term" value="F:coproporphyrinogen oxidase activity"/>
    <property type="evidence" value="ECO:0007669"/>
    <property type="project" value="InterPro"/>
</dbReference>
<keyword evidence="4 9" id="KW-0949">S-adenosyl-L-methionine</keyword>
<dbReference type="Pfam" id="PF04055">
    <property type="entry name" value="Radical_SAM"/>
    <property type="match status" value="1"/>
</dbReference>
<comment type="function">
    <text evidence="9">Probably acts as a heme chaperone, transferring heme to an unknown acceptor. Binds one molecule of heme per monomer, possibly covalently. Binds 1 [4Fe-4S] cluster. The cluster is coordinated with 3 cysteines and an exchangeable S-adenosyl-L-methionine.</text>
</comment>
<dbReference type="SMART" id="SM00729">
    <property type="entry name" value="Elp3"/>
    <property type="match status" value="1"/>
</dbReference>
<dbReference type="EMBL" id="JASCXW010000001">
    <property type="protein sequence ID" value="MDI6452016.1"/>
    <property type="molecule type" value="Genomic_DNA"/>
</dbReference>
<keyword evidence="7 9" id="KW-0411">Iron-sulfur</keyword>
<dbReference type="InterPro" id="IPR058240">
    <property type="entry name" value="rSAM_sf"/>
</dbReference>
<dbReference type="InterPro" id="IPR006638">
    <property type="entry name" value="Elp3/MiaA/NifB-like_rSAM"/>
</dbReference>
<dbReference type="Gene3D" id="3.20.20.70">
    <property type="entry name" value="Aldolase class I"/>
    <property type="match status" value="1"/>
</dbReference>
<evidence type="ECO:0000256" key="9">
    <source>
        <dbReference type="RuleBase" id="RU364116"/>
    </source>
</evidence>
<dbReference type="SFLD" id="SFLDG01082">
    <property type="entry name" value="B12-binding_domain_containing"/>
    <property type="match status" value="1"/>
</dbReference>
<dbReference type="SFLD" id="SFLDS00029">
    <property type="entry name" value="Radical_SAM"/>
    <property type="match status" value="1"/>
</dbReference>
<dbReference type="SFLD" id="SFLDG01065">
    <property type="entry name" value="anaerobic_coproporphyrinogen-I"/>
    <property type="match status" value="1"/>
</dbReference>
<dbReference type="PROSITE" id="PS51918">
    <property type="entry name" value="RADICAL_SAM"/>
    <property type="match status" value="1"/>
</dbReference>
<dbReference type="SFLD" id="SFLDF00562">
    <property type="entry name" value="HemN-like__clustered_with_heat"/>
    <property type="match status" value="1"/>
</dbReference>
<dbReference type="GO" id="GO:0046872">
    <property type="term" value="F:metal ion binding"/>
    <property type="evidence" value="ECO:0007669"/>
    <property type="project" value="UniProtKB-UniRule"/>
</dbReference>
<evidence type="ECO:0000256" key="4">
    <source>
        <dbReference type="ARBA" id="ARBA00022691"/>
    </source>
</evidence>
<evidence type="ECO:0000256" key="8">
    <source>
        <dbReference type="ARBA" id="ARBA00023186"/>
    </source>
</evidence>
<dbReference type="RefSeq" id="WP_282838401.1">
    <property type="nucleotide sequence ID" value="NZ_JASCXW010000001.1"/>
</dbReference>
<reference evidence="11" key="1">
    <citation type="submission" date="2023-05" db="EMBL/GenBank/DDBJ databases">
        <title>Mariniplasma microaerophilum sp. nov., a novel anaerobic mollicute isolated from terrestrial mud volcano, Taman Peninsula, Russia.</title>
        <authorList>
            <person name="Khomyakova M.A."/>
            <person name="Merkel A.Y."/>
            <person name="Slobodkin A.I."/>
        </authorList>
    </citation>
    <scope>NUCLEOTIDE SEQUENCE</scope>
    <source>
        <strain evidence="11">M4Ah</strain>
    </source>
</reference>
<accession>A0AAW6U208</accession>
<evidence type="ECO:0000256" key="3">
    <source>
        <dbReference type="ARBA" id="ARBA00022617"/>
    </source>
</evidence>
<feature type="domain" description="Radical SAM core" evidence="10">
    <location>
        <begin position="1"/>
        <end position="229"/>
    </location>
</feature>
<protein>
    <recommendedName>
        <fullName evidence="2 9">Heme chaperone HemW</fullName>
    </recommendedName>
</protein>
<dbReference type="Pfam" id="PF06969">
    <property type="entry name" value="HemN_C"/>
    <property type="match status" value="1"/>
</dbReference>
<dbReference type="InterPro" id="IPR013785">
    <property type="entry name" value="Aldolase_TIM"/>
</dbReference>
<keyword evidence="8 9" id="KW-0143">Chaperone</keyword>
<evidence type="ECO:0000256" key="2">
    <source>
        <dbReference type="ARBA" id="ARBA00017228"/>
    </source>
</evidence>
<proteinExistence type="inferred from homology"/>
<keyword evidence="9" id="KW-0004">4Fe-4S</keyword>